<proteinExistence type="predicted"/>
<reference evidence="2 3" key="1">
    <citation type="journal article" date="2019" name="Int. J. Syst. Evol. Microbiol.">
        <title>The Global Catalogue of Microorganisms (GCM) 10K type strain sequencing project: providing services to taxonomists for standard genome sequencing and annotation.</title>
        <authorList>
            <consortium name="The Broad Institute Genomics Platform"/>
            <consortium name="The Broad Institute Genome Sequencing Center for Infectious Disease"/>
            <person name="Wu L."/>
            <person name="Ma J."/>
        </authorList>
    </citation>
    <scope>NUCLEOTIDE SEQUENCE [LARGE SCALE GENOMIC DNA]</scope>
    <source>
        <strain evidence="2 3">JCM 14319</strain>
    </source>
</reference>
<feature type="signal peptide" evidence="1">
    <location>
        <begin position="1"/>
        <end position="25"/>
    </location>
</feature>
<organism evidence="2 3">
    <name type="scientific">Agromyces humatus</name>
    <dbReference type="NCBI Taxonomy" id="279573"/>
    <lineage>
        <taxon>Bacteria</taxon>
        <taxon>Bacillati</taxon>
        <taxon>Actinomycetota</taxon>
        <taxon>Actinomycetes</taxon>
        <taxon>Micrococcales</taxon>
        <taxon>Microbacteriaceae</taxon>
        <taxon>Agromyces</taxon>
    </lineage>
</organism>
<name>A0ABN2KS71_9MICO</name>
<dbReference type="EMBL" id="BAAANH010000005">
    <property type="protein sequence ID" value="GAA1764738.1"/>
    <property type="molecule type" value="Genomic_DNA"/>
</dbReference>
<protein>
    <submittedName>
        <fullName evidence="2">Uncharacterized protein</fullName>
    </submittedName>
</protein>
<dbReference type="RefSeq" id="WP_232498764.1">
    <property type="nucleotide sequence ID" value="NZ_BAAANH010000005.1"/>
</dbReference>
<sequence>MLPKKAAIRLPIAAFALLTSAVSPSSDGDGDGDGAASHVDDISRVARRVRCV</sequence>
<keyword evidence="3" id="KW-1185">Reference proteome</keyword>
<keyword evidence="1" id="KW-0732">Signal</keyword>
<evidence type="ECO:0000256" key="1">
    <source>
        <dbReference type="SAM" id="SignalP"/>
    </source>
</evidence>
<comment type="caution">
    <text evidence="2">The sequence shown here is derived from an EMBL/GenBank/DDBJ whole genome shotgun (WGS) entry which is preliminary data.</text>
</comment>
<gene>
    <name evidence="2" type="ORF">GCM10009747_25780</name>
</gene>
<feature type="chain" id="PRO_5046373180" evidence="1">
    <location>
        <begin position="26"/>
        <end position="52"/>
    </location>
</feature>
<evidence type="ECO:0000313" key="3">
    <source>
        <dbReference type="Proteomes" id="UP001500506"/>
    </source>
</evidence>
<accession>A0ABN2KS71</accession>
<evidence type="ECO:0000313" key="2">
    <source>
        <dbReference type="EMBL" id="GAA1764738.1"/>
    </source>
</evidence>
<dbReference type="Proteomes" id="UP001500506">
    <property type="component" value="Unassembled WGS sequence"/>
</dbReference>